<evidence type="ECO:0008006" key="3">
    <source>
        <dbReference type="Google" id="ProtNLM"/>
    </source>
</evidence>
<sequence length="187" mass="21072">MARLEDLADLYGQHIATPWQRTVAGAQRVIMVAYDKELERALRARKGEFETRTRAAGHDWHEVDLTTAFASWIAADEYRDAYFESPEDLQLKLKEEFPEYAAEKIRAVLTSNDVSEASVVAVLGAGSLYGFTYVSEVLKRVERDVRGRLVVFFPGTLEQNNYRLLDARDGWNYMAVPISIYSAGGAA</sequence>
<dbReference type="HOGENOM" id="CLU_126553_0_0_7"/>
<dbReference type="RefSeq" id="WP_011422285.1">
    <property type="nucleotide sequence ID" value="NC_007760.1"/>
</dbReference>
<evidence type="ECO:0000313" key="1">
    <source>
        <dbReference type="EMBL" id="ABC83003.1"/>
    </source>
</evidence>
<dbReference type="OrthoDB" id="5430574at2"/>
<dbReference type="KEGG" id="ade:Adeh_3235"/>
<name>Q2IEJ6_ANADE</name>
<evidence type="ECO:0000313" key="2">
    <source>
        <dbReference type="Proteomes" id="UP000001935"/>
    </source>
</evidence>
<dbReference type="EMBL" id="CP000251">
    <property type="protein sequence ID" value="ABC83003.1"/>
    <property type="molecule type" value="Genomic_DNA"/>
</dbReference>
<reference evidence="1" key="1">
    <citation type="submission" date="2006-01" db="EMBL/GenBank/DDBJ databases">
        <title>Complete sequence of Anaeromyxobacter dehalogenans 2CP-C.</title>
        <authorList>
            <consortium name="US DOE Joint Genome Institute"/>
            <person name="Copeland A."/>
            <person name="Lucas S."/>
            <person name="Lapidus A."/>
            <person name="Barry K."/>
            <person name="Detter J.C."/>
            <person name="Glavina T."/>
            <person name="Hammon N."/>
            <person name="Israni S."/>
            <person name="Pitluck S."/>
            <person name="Brettin T."/>
            <person name="Bruce D."/>
            <person name="Han C."/>
            <person name="Tapia R."/>
            <person name="Gilna P."/>
            <person name="Kiss H."/>
            <person name="Schmutz J."/>
            <person name="Larimer F."/>
            <person name="Land M."/>
            <person name="Kyrpides N."/>
            <person name="Anderson I."/>
            <person name="Sanford R.A."/>
            <person name="Ritalahti K.M."/>
            <person name="Thomas H.S."/>
            <person name="Kirby J.R."/>
            <person name="Zhulin I.B."/>
            <person name="Loeffler F.E."/>
            <person name="Richardson P."/>
        </authorList>
    </citation>
    <scope>NUCLEOTIDE SEQUENCE</scope>
    <source>
        <strain evidence="1">2CP-C</strain>
    </source>
</reference>
<dbReference type="AlphaFoldDB" id="Q2IEJ6"/>
<dbReference type="InterPro" id="IPR014858">
    <property type="entry name" value="BrxB"/>
</dbReference>
<accession>Q2IEJ6</accession>
<dbReference type="STRING" id="290397.Adeh_3235"/>
<proteinExistence type="predicted"/>
<organism evidence="1 2">
    <name type="scientific">Anaeromyxobacter dehalogenans (strain 2CP-C)</name>
    <dbReference type="NCBI Taxonomy" id="290397"/>
    <lineage>
        <taxon>Bacteria</taxon>
        <taxon>Pseudomonadati</taxon>
        <taxon>Myxococcota</taxon>
        <taxon>Myxococcia</taxon>
        <taxon>Myxococcales</taxon>
        <taxon>Cystobacterineae</taxon>
        <taxon>Anaeromyxobacteraceae</taxon>
        <taxon>Anaeromyxobacter</taxon>
    </lineage>
</organism>
<gene>
    <name evidence="1" type="ordered locus">Adeh_3235</name>
</gene>
<dbReference type="eggNOG" id="ENOG502ZBF5">
    <property type="taxonomic scope" value="Bacteria"/>
</dbReference>
<protein>
    <recommendedName>
        <fullName evidence="3">DUF1788 domain-containing protein</fullName>
    </recommendedName>
</protein>
<dbReference type="Proteomes" id="UP000001935">
    <property type="component" value="Chromosome"/>
</dbReference>
<dbReference type="Pfam" id="PF08747">
    <property type="entry name" value="BrxB"/>
    <property type="match status" value="1"/>
</dbReference>